<proteinExistence type="predicted"/>
<protein>
    <recommendedName>
        <fullName evidence="5">Hydrophobin</fullName>
    </recommendedName>
</protein>
<keyword evidence="4" id="KW-1185">Reference proteome</keyword>
<dbReference type="EMBL" id="MDYN01000004">
    <property type="protein sequence ID" value="OQD88282.1"/>
    <property type="molecule type" value="Genomic_DNA"/>
</dbReference>
<feature type="compositionally biased region" description="Low complexity" evidence="1">
    <location>
        <begin position="30"/>
        <end position="50"/>
    </location>
</feature>
<accession>A0A1V6QH06</accession>
<evidence type="ECO:0000256" key="2">
    <source>
        <dbReference type="SAM" id="SignalP"/>
    </source>
</evidence>
<dbReference type="AlphaFoldDB" id="A0A1V6QH06"/>
<keyword evidence="2" id="KW-0732">Signal</keyword>
<feature type="chain" id="PRO_5012528688" description="Hydrophobin" evidence="2">
    <location>
        <begin position="19"/>
        <end position="168"/>
    </location>
</feature>
<feature type="signal peptide" evidence="2">
    <location>
        <begin position="1"/>
        <end position="18"/>
    </location>
</feature>
<sequence length="168" mass="17686">MHLPTLFTSLTMLAVTTAVPMASPSPAPTPTSAMPSFASPSHSVSASASPSASPNPFEAWSCPVGMYKNCCMGLEQTSHDILTPLGEIVPTVGGLQVSSAIAYQCKPMADKEPPNSCSGHGRSALCCDSKDNGLISACKPFEKVKMNYYSHKMQMPETQADIIMDAVT</sequence>
<reference evidence="4" key="1">
    <citation type="journal article" date="2017" name="Nat. Microbiol.">
        <title>Global analysis of biosynthetic gene clusters reveals vast potential of secondary metabolite production in Penicillium species.</title>
        <authorList>
            <person name="Nielsen J.C."/>
            <person name="Grijseels S."/>
            <person name="Prigent S."/>
            <person name="Ji B."/>
            <person name="Dainat J."/>
            <person name="Nielsen K.F."/>
            <person name="Frisvad J.C."/>
            <person name="Workman M."/>
            <person name="Nielsen J."/>
        </authorList>
    </citation>
    <scope>NUCLEOTIDE SEQUENCE [LARGE SCALE GENOMIC DNA]</scope>
    <source>
        <strain evidence="4">IBT 31811</strain>
    </source>
</reference>
<evidence type="ECO:0000256" key="1">
    <source>
        <dbReference type="SAM" id="MobiDB-lite"/>
    </source>
</evidence>
<organism evidence="3 4">
    <name type="scientific">Penicillium antarcticum</name>
    <dbReference type="NCBI Taxonomy" id="416450"/>
    <lineage>
        <taxon>Eukaryota</taxon>
        <taxon>Fungi</taxon>
        <taxon>Dikarya</taxon>
        <taxon>Ascomycota</taxon>
        <taxon>Pezizomycotina</taxon>
        <taxon>Eurotiomycetes</taxon>
        <taxon>Eurotiomycetidae</taxon>
        <taxon>Eurotiales</taxon>
        <taxon>Aspergillaceae</taxon>
        <taxon>Penicillium</taxon>
    </lineage>
</organism>
<dbReference type="OrthoDB" id="4292214at2759"/>
<comment type="caution">
    <text evidence="3">The sequence shown here is derived from an EMBL/GenBank/DDBJ whole genome shotgun (WGS) entry which is preliminary data.</text>
</comment>
<evidence type="ECO:0008006" key="5">
    <source>
        <dbReference type="Google" id="ProtNLM"/>
    </source>
</evidence>
<evidence type="ECO:0000313" key="4">
    <source>
        <dbReference type="Proteomes" id="UP000191672"/>
    </source>
</evidence>
<gene>
    <name evidence="3" type="ORF">PENANT_c004G04569</name>
</gene>
<feature type="region of interest" description="Disordered" evidence="1">
    <location>
        <begin position="22"/>
        <end position="50"/>
    </location>
</feature>
<name>A0A1V6QH06_9EURO</name>
<dbReference type="Proteomes" id="UP000191672">
    <property type="component" value="Unassembled WGS sequence"/>
</dbReference>
<evidence type="ECO:0000313" key="3">
    <source>
        <dbReference type="EMBL" id="OQD88282.1"/>
    </source>
</evidence>